<evidence type="ECO:0000313" key="4">
    <source>
        <dbReference type="Proteomes" id="UP000245590"/>
    </source>
</evidence>
<dbReference type="Pfam" id="PF08327">
    <property type="entry name" value="AHSA1"/>
    <property type="match status" value="1"/>
</dbReference>
<dbReference type="CDD" id="cd07814">
    <property type="entry name" value="SRPBCC_CalC_Aha1-like"/>
    <property type="match status" value="1"/>
</dbReference>
<proteinExistence type="inferred from homology"/>
<dbReference type="RefSeq" id="WP_109275836.1">
    <property type="nucleotide sequence ID" value="NZ_QFKX01000003.1"/>
</dbReference>
<evidence type="ECO:0000256" key="1">
    <source>
        <dbReference type="ARBA" id="ARBA00006817"/>
    </source>
</evidence>
<dbReference type="Proteomes" id="UP000245590">
    <property type="component" value="Unassembled WGS sequence"/>
</dbReference>
<accession>A0A2U2RJN7</accession>
<dbReference type="SUPFAM" id="SSF55961">
    <property type="entry name" value="Bet v1-like"/>
    <property type="match status" value="1"/>
</dbReference>
<feature type="domain" description="Activator of Hsp90 ATPase homologue 1/2-like C-terminal" evidence="2">
    <location>
        <begin position="16"/>
        <end position="139"/>
    </location>
</feature>
<comment type="caution">
    <text evidence="3">The sequence shown here is derived from an EMBL/GenBank/DDBJ whole genome shotgun (WGS) entry which is preliminary data.</text>
</comment>
<dbReference type="OrthoDB" id="9815653at2"/>
<comment type="similarity">
    <text evidence="1">Belongs to the AHA1 family.</text>
</comment>
<protein>
    <recommendedName>
        <fullName evidence="2">Activator of Hsp90 ATPase homologue 1/2-like C-terminal domain-containing protein</fullName>
    </recommendedName>
</protein>
<dbReference type="Gene3D" id="3.30.530.20">
    <property type="match status" value="1"/>
</dbReference>
<dbReference type="AlphaFoldDB" id="A0A2U2RJN7"/>
<evidence type="ECO:0000259" key="2">
    <source>
        <dbReference type="Pfam" id="PF08327"/>
    </source>
</evidence>
<organism evidence="3 4">
    <name type="scientific">Brachybacterium endophyticum</name>
    <dbReference type="NCBI Taxonomy" id="2182385"/>
    <lineage>
        <taxon>Bacteria</taxon>
        <taxon>Bacillati</taxon>
        <taxon>Actinomycetota</taxon>
        <taxon>Actinomycetes</taxon>
        <taxon>Micrococcales</taxon>
        <taxon>Dermabacteraceae</taxon>
        <taxon>Brachybacterium</taxon>
    </lineage>
</organism>
<sequence length="161" mass="17878">MSVTTMHVTQSVRITASREAVWRAFREHASQWWGAPYSLLDADGTEIEMPMEIGAPIIEHSGSHRAAWGILTEVDHERVYAWTGNMGMGGASWGTVTYEFADEDESTRVTVVHAQMAEIPDQVVAGYDAGWRDLNERLRLFVEEGETYGFTGKNTAPPSVS</sequence>
<dbReference type="EMBL" id="QFKX01000003">
    <property type="protein sequence ID" value="PWH06089.1"/>
    <property type="molecule type" value="Genomic_DNA"/>
</dbReference>
<keyword evidence="4" id="KW-1185">Reference proteome</keyword>
<reference evidence="3 4" key="1">
    <citation type="submission" date="2018-05" db="EMBL/GenBank/DDBJ databases">
        <title>Brachybacterium sp. M1HQ-2T, whole genome shotgun sequence.</title>
        <authorList>
            <person name="Tuo L."/>
        </authorList>
    </citation>
    <scope>NUCLEOTIDE SEQUENCE [LARGE SCALE GENOMIC DNA]</scope>
    <source>
        <strain evidence="3 4">M1HQ-2</strain>
    </source>
</reference>
<dbReference type="InterPro" id="IPR013538">
    <property type="entry name" value="ASHA1/2-like_C"/>
</dbReference>
<dbReference type="InterPro" id="IPR023393">
    <property type="entry name" value="START-like_dom_sf"/>
</dbReference>
<name>A0A2U2RJN7_9MICO</name>
<gene>
    <name evidence="3" type="ORF">DEO23_09770</name>
</gene>
<evidence type="ECO:0000313" key="3">
    <source>
        <dbReference type="EMBL" id="PWH06089.1"/>
    </source>
</evidence>